<evidence type="ECO:0000313" key="2">
    <source>
        <dbReference type="EMBL" id="KAF2655871.1"/>
    </source>
</evidence>
<evidence type="ECO:0000313" key="3">
    <source>
        <dbReference type="Proteomes" id="UP000799324"/>
    </source>
</evidence>
<proteinExistence type="predicted"/>
<organism evidence="2 3">
    <name type="scientific">Lophiostoma macrostomum CBS 122681</name>
    <dbReference type="NCBI Taxonomy" id="1314788"/>
    <lineage>
        <taxon>Eukaryota</taxon>
        <taxon>Fungi</taxon>
        <taxon>Dikarya</taxon>
        <taxon>Ascomycota</taxon>
        <taxon>Pezizomycotina</taxon>
        <taxon>Dothideomycetes</taxon>
        <taxon>Pleosporomycetidae</taxon>
        <taxon>Pleosporales</taxon>
        <taxon>Lophiostomataceae</taxon>
        <taxon>Lophiostoma</taxon>
    </lineage>
</organism>
<keyword evidence="3" id="KW-1185">Reference proteome</keyword>
<reference evidence="2" key="1">
    <citation type="journal article" date="2020" name="Stud. Mycol.">
        <title>101 Dothideomycetes genomes: a test case for predicting lifestyles and emergence of pathogens.</title>
        <authorList>
            <person name="Haridas S."/>
            <person name="Albert R."/>
            <person name="Binder M."/>
            <person name="Bloem J."/>
            <person name="Labutti K."/>
            <person name="Salamov A."/>
            <person name="Andreopoulos B."/>
            <person name="Baker S."/>
            <person name="Barry K."/>
            <person name="Bills G."/>
            <person name="Bluhm B."/>
            <person name="Cannon C."/>
            <person name="Castanera R."/>
            <person name="Culley D."/>
            <person name="Daum C."/>
            <person name="Ezra D."/>
            <person name="Gonzalez J."/>
            <person name="Henrissat B."/>
            <person name="Kuo A."/>
            <person name="Liang C."/>
            <person name="Lipzen A."/>
            <person name="Lutzoni F."/>
            <person name="Magnuson J."/>
            <person name="Mondo S."/>
            <person name="Nolan M."/>
            <person name="Ohm R."/>
            <person name="Pangilinan J."/>
            <person name="Park H.-J."/>
            <person name="Ramirez L."/>
            <person name="Alfaro M."/>
            <person name="Sun H."/>
            <person name="Tritt A."/>
            <person name="Yoshinaga Y."/>
            <person name="Zwiers L.-H."/>
            <person name="Turgeon B."/>
            <person name="Goodwin S."/>
            <person name="Spatafora J."/>
            <person name="Crous P."/>
            <person name="Grigoriev I."/>
        </authorList>
    </citation>
    <scope>NUCLEOTIDE SEQUENCE</scope>
    <source>
        <strain evidence="2">CBS 122681</strain>
    </source>
</reference>
<name>A0A6A6T9E7_9PLEO</name>
<feature type="region of interest" description="Disordered" evidence="1">
    <location>
        <begin position="121"/>
        <end position="142"/>
    </location>
</feature>
<evidence type="ECO:0000256" key="1">
    <source>
        <dbReference type="SAM" id="MobiDB-lite"/>
    </source>
</evidence>
<sequence length="173" mass="19089">MGSLARHARVWEGDMRAGPLTICSILRVETTLTLSDSRDGGLMVEWLMHFCPAQPGKTSNDFIPRVPVPEIPCWQLISSIQPPHLPEISGHALRYCGPILHVICPRCVVWDVKKKQKATPRFSSDGLASQREQRKRAEPARLAGRSRRLVLETLGGASPHAQLCAPASCHSLD</sequence>
<gene>
    <name evidence="2" type="ORF">K491DRAFT_407054</name>
</gene>
<dbReference type="EMBL" id="MU004343">
    <property type="protein sequence ID" value="KAF2655871.1"/>
    <property type="molecule type" value="Genomic_DNA"/>
</dbReference>
<dbReference type="AlphaFoldDB" id="A0A6A6T9E7"/>
<protein>
    <submittedName>
        <fullName evidence="2">Uncharacterized protein</fullName>
    </submittedName>
</protein>
<accession>A0A6A6T9E7</accession>
<dbReference type="Proteomes" id="UP000799324">
    <property type="component" value="Unassembled WGS sequence"/>
</dbReference>